<name>A0ABR4NK00_9FUNG</name>
<dbReference type="InterPro" id="IPR025164">
    <property type="entry name" value="Toastrack_DUF4097"/>
</dbReference>
<gene>
    <name evidence="2" type="ORF">HK105_200759</name>
</gene>
<comment type="caution">
    <text evidence="2">The sequence shown here is derived from an EMBL/GenBank/DDBJ whole genome shotgun (WGS) entry which is preliminary data.</text>
</comment>
<dbReference type="Pfam" id="PF13349">
    <property type="entry name" value="DUF4097"/>
    <property type="match status" value="2"/>
</dbReference>
<evidence type="ECO:0000313" key="3">
    <source>
        <dbReference type="Proteomes" id="UP001527925"/>
    </source>
</evidence>
<sequence>MAAALGSDTLAWPLVRAISITVDSSVVADITVHRSTDEKAATLFYAFQPGRSNLVPVLSHSFVDGAARFSFATPREGFRLELGSTRRHRPTLQLVLSLPDSVATGLDLVIDAKVHLGQLEISPLVGQLGNVSVSFTHANPTTGIVIMTDSSALIVRQLAAQSLRLASDWMDIVIGQITVAGPAQILTTSGDIKMDAVSASSQLEIHSDTGNISASSLSSGDVLGVRSSSGTVKVSSVQAASFNVAADAGDAKFEQIRAISAVLSSSSGNIKAGTLETQMLLDVKAITGSIRLDCVGAAAAHFSTHSTNIDINTLIASGTVTARAVGGDISIRDMSVHSVDLESNSGNVKIRAGVINKARAVSSSGNVKVELNFVGSDPAAECLAILGASSGDVKSSVVGYMQLDSRTDSGDNKLDVNPLPGSQTFAKSGTGNTKLDVAAGFGGTFTAQGDRVRIRGRAAVVTQESDHRKSGHVEPVGKTASVITVAADSGDVTIAF</sequence>
<proteinExistence type="predicted"/>
<organism evidence="2 3">
    <name type="scientific">Polyrhizophydium stewartii</name>
    <dbReference type="NCBI Taxonomy" id="2732419"/>
    <lineage>
        <taxon>Eukaryota</taxon>
        <taxon>Fungi</taxon>
        <taxon>Fungi incertae sedis</taxon>
        <taxon>Chytridiomycota</taxon>
        <taxon>Chytridiomycota incertae sedis</taxon>
        <taxon>Chytridiomycetes</taxon>
        <taxon>Rhizophydiales</taxon>
        <taxon>Rhizophydiales incertae sedis</taxon>
        <taxon>Polyrhizophydium</taxon>
    </lineage>
</organism>
<protein>
    <recommendedName>
        <fullName evidence="1">DUF4097 domain-containing protein</fullName>
    </recommendedName>
</protein>
<evidence type="ECO:0000259" key="1">
    <source>
        <dbReference type="Pfam" id="PF13349"/>
    </source>
</evidence>
<accession>A0ABR4NK00</accession>
<dbReference type="Proteomes" id="UP001527925">
    <property type="component" value="Unassembled WGS sequence"/>
</dbReference>
<dbReference type="EMBL" id="JADGIZ020000002">
    <property type="protein sequence ID" value="KAL2919842.1"/>
    <property type="molecule type" value="Genomic_DNA"/>
</dbReference>
<dbReference type="PANTHER" id="PTHR34094">
    <property type="match status" value="1"/>
</dbReference>
<reference evidence="2 3" key="1">
    <citation type="submission" date="2023-09" db="EMBL/GenBank/DDBJ databases">
        <title>Pangenome analysis of Batrachochytrium dendrobatidis and related Chytrids.</title>
        <authorList>
            <person name="Yacoub M.N."/>
            <person name="Stajich J.E."/>
            <person name="James T.Y."/>
        </authorList>
    </citation>
    <scope>NUCLEOTIDE SEQUENCE [LARGE SCALE GENOMIC DNA]</scope>
    <source>
        <strain evidence="2 3">JEL0888</strain>
    </source>
</reference>
<feature type="domain" description="DUF4097" evidence="1">
    <location>
        <begin position="202"/>
        <end position="292"/>
    </location>
</feature>
<dbReference type="PANTHER" id="PTHR34094:SF1">
    <property type="entry name" value="PROTEIN FAM185A"/>
    <property type="match status" value="1"/>
</dbReference>
<feature type="domain" description="DUF4097" evidence="1">
    <location>
        <begin position="303"/>
        <end position="494"/>
    </location>
</feature>
<keyword evidence="3" id="KW-1185">Reference proteome</keyword>
<evidence type="ECO:0000313" key="2">
    <source>
        <dbReference type="EMBL" id="KAL2919842.1"/>
    </source>
</evidence>